<dbReference type="KEGG" id="eiv:EIN_065150"/>
<evidence type="ECO:0008006" key="3">
    <source>
        <dbReference type="Google" id="ProtNLM"/>
    </source>
</evidence>
<organism evidence="1 2">
    <name type="scientific">Entamoeba invadens IP1</name>
    <dbReference type="NCBI Taxonomy" id="370355"/>
    <lineage>
        <taxon>Eukaryota</taxon>
        <taxon>Amoebozoa</taxon>
        <taxon>Evosea</taxon>
        <taxon>Archamoebae</taxon>
        <taxon>Mastigamoebida</taxon>
        <taxon>Entamoebidae</taxon>
        <taxon>Entamoeba</taxon>
    </lineage>
</organism>
<accession>A0A0A1TXK9</accession>
<dbReference type="InterPro" id="IPR032914">
    <property type="entry name" value="Vam6/VPS39/TRAP1"/>
</dbReference>
<reference evidence="1 2" key="1">
    <citation type="submission" date="2012-10" db="EMBL/GenBank/DDBJ databases">
        <authorList>
            <person name="Zafar N."/>
            <person name="Inman J."/>
            <person name="Hall N."/>
            <person name="Lorenzi H."/>
            <person name="Caler E."/>
        </authorList>
    </citation>
    <scope>NUCLEOTIDE SEQUENCE [LARGE SCALE GENOMIC DNA]</scope>
    <source>
        <strain evidence="1 2">IP1</strain>
    </source>
</reference>
<dbReference type="VEuPathDB" id="AmoebaDB:EIN_065150"/>
<dbReference type="PANTHER" id="PTHR12894:SF27">
    <property type="entry name" value="TRANSFORMING GROWTH FACTOR-BETA RECEPTOR-ASSOCIATED PROTEIN 1"/>
    <property type="match status" value="1"/>
</dbReference>
<protein>
    <recommendedName>
        <fullName evidence="3">CNH domain-containing protein</fullName>
    </recommendedName>
</protein>
<name>A0A0A1TXK9_ENTIV</name>
<sequence>MNKPVFTTKILLETSPSPIRSLAFGSNKMYIGGEDGSIYKAEYVDNKYMIMRGVRVSKQPITMIQVFPKSEILLFVTCLKLGVLTSELERITPKGEEVIGEDCAVILRDKDVIKSHVEHFGIYSTQRLLTFMEYTKDEGFQIRVRGILFETIPQTIEWTGNRIYYIQGDLIKFVRLSDRKVGVLRERRGQGKMRPFVRAIGEFLVIGNSESLQVVNKKGIPVENVKEVFPAVLNTLANIVIHFPFVVCVYTDCIRVYNFINGKLENTFRVKSDAMCQDEKNSKIFVSKKQSTGPIVLLTPCDLIQYIKVYIESGEYIVISQLLEFYTNEMQTTLQVISDQELLLVRIVYGGLLIEKGVYGEAFQQFLRCVQITKEAKLNWDVRSVLLIFGELNFKSGNKELKPPVDWNVVEQKMVPSEVKTRRKEVFGKLSEFLQNYQKLEKYEKDIETQRIKALILSERDDVVEEIELDERRGWYIDVDEVLFFEEERNELRVKSKLYVMKKNYIKALSIWNELAMVDDERVYEYGIDDVLLIIQVLDCNSNVEMRLMKIALGWVVPDVFDESGYLDVEVPPIREKRNKMLEERAIKEQLIDILTRKMKEKKHHDILHCINMLHAKLSVLINTRKNKEECVECTSELINGCIEVINENKYRKEYKEELSHVLQDVLSNSVSINLKSIVPSLQKYQMQKELIVVYEKLNQIKELICELMIMGGVDAVLQYCKSHPKHSTVLFDYAVSEKREILKVVIMSLIDNLDIFHVLEKCIEHNIEKEEYITVLLKRIRSVANTYMALNFQFNLLLADSSKESKKCFLVDKSSKCFLCQAKLFTNFVEYEGRGFCFNCYKKLNVRQPFVFE</sequence>
<dbReference type="Proteomes" id="UP000014680">
    <property type="component" value="Unassembled WGS sequence"/>
</dbReference>
<evidence type="ECO:0000313" key="2">
    <source>
        <dbReference type="Proteomes" id="UP000014680"/>
    </source>
</evidence>
<dbReference type="OrthoDB" id="27261at2759"/>
<dbReference type="RefSeq" id="XP_004183606.1">
    <property type="nucleotide sequence ID" value="XM_004183558.1"/>
</dbReference>
<proteinExistence type="predicted"/>
<dbReference type="AlphaFoldDB" id="A0A0A1TXK9"/>
<dbReference type="GO" id="GO:0006914">
    <property type="term" value="P:autophagy"/>
    <property type="evidence" value="ECO:0007669"/>
    <property type="project" value="TreeGrafter"/>
</dbReference>
<gene>
    <name evidence="1" type="ORF">EIN_065150</name>
</gene>
<dbReference type="GO" id="GO:0005737">
    <property type="term" value="C:cytoplasm"/>
    <property type="evidence" value="ECO:0007669"/>
    <property type="project" value="TreeGrafter"/>
</dbReference>
<keyword evidence="2" id="KW-1185">Reference proteome</keyword>
<dbReference type="GO" id="GO:0034058">
    <property type="term" value="P:endosomal vesicle fusion"/>
    <property type="evidence" value="ECO:0007669"/>
    <property type="project" value="TreeGrafter"/>
</dbReference>
<dbReference type="OMA" id="NGFERKM"/>
<dbReference type="GO" id="GO:0016020">
    <property type="term" value="C:membrane"/>
    <property type="evidence" value="ECO:0007669"/>
    <property type="project" value="TreeGrafter"/>
</dbReference>
<dbReference type="PANTHER" id="PTHR12894">
    <property type="entry name" value="CNH DOMAIN CONTAINING"/>
    <property type="match status" value="1"/>
</dbReference>
<dbReference type="EMBL" id="KB207140">
    <property type="protein sequence ID" value="ELP84260.1"/>
    <property type="molecule type" value="Genomic_DNA"/>
</dbReference>
<evidence type="ECO:0000313" key="1">
    <source>
        <dbReference type="EMBL" id="ELP84260.1"/>
    </source>
</evidence>
<dbReference type="GeneID" id="14883285"/>